<dbReference type="RefSeq" id="WP_209650222.1">
    <property type="nucleotide sequence ID" value="NZ_JBEPNV010000001.1"/>
</dbReference>
<evidence type="ECO:0000313" key="2">
    <source>
        <dbReference type="EMBL" id="MET3869259.1"/>
    </source>
</evidence>
<sequence>MQDDLEPSLSAQQTASSDRTLRRVAETLGVPVSSFGGVDTEVTPLHGPANAEEVALLALVLAYLTRAEPTARARFVAAVQTMVKLPSA</sequence>
<evidence type="ECO:0000313" key="3">
    <source>
        <dbReference type="Proteomes" id="UP001549119"/>
    </source>
</evidence>
<feature type="region of interest" description="Disordered" evidence="1">
    <location>
        <begin position="1"/>
        <end position="20"/>
    </location>
</feature>
<evidence type="ECO:0000256" key="1">
    <source>
        <dbReference type="SAM" id="MobiDB-lite"/>
    </source>
</evidence>
<dbReference type="Proteomes" id="UP001549119">
    <property type="component" value="Unassembled WGS sequence"/>
</dbReference>
<keyword evidence="3" id="KW-1185">Reference proteome</keyword>
<protein>
    <submittedName>
        <fullName evidence="2">Uncharacterized protein</fullName>
    </submittedName>
</protein>
<comment type="caution">
    <text evidence="2">The sequence shown here is derived from an EMBL/GenBank/DDBJ whole genome shotgun (WGS) entry which is preliminary data.</text>
</comment>
<reference evidence="2 3" key="1">
    <citation type="submission" date="2024-06" db="EMBL/GenBank/DDBJ databases">
        <title>Genomics of switchgrass bacterial isolates.</title>
        <authorList>
            <person name="Shade A."/>
        </authorList>
    </citation>
    <scope>NUCLEOTIDE SEQUENCE [LARGE SCALE GENOMIC DNA]</scope>
    <source>
        <strain evidence="2 3">PvP084</strain>
    </source>
</reference>
<dbReference type="EMBL" id="JBEPNW010000002">
    <property type="protein sequence ID" value="MET3869259.1"/>
    <property type="molecule type" value="Genomic_DNA"/>
</dbReference>
<name>A0ABV2NRV4_9HYPH</name>
<feature type="compositionally biased region" description="Polar residues" evidence="1">
    <location>
        <begin position="9"/>
        <end position="18"/>
    </location>
</feature>
<organism evidence="2 3">
    <name type="scientific">Methylobacterium radiotolerans</name>
    <dbReference type="NCBI Taxonomy" id="31998"/>
    <lineage>
        <taxon>Bacteria</taxon>
        <taxon>Pseudomonadati</taxon>
        <taxon>Pseudomonadota</taxon>
        <taxon>Alphaproteobacteria</taxon>
        <taxon>Hyphomicrobiales</taxon>
        <taxon>Methylobacteriaceae</taxon>
        <taxon>Methylobacterium</taxon>
    </lineage>
</organism>
<gene>
    <name evidence="2" type="ORF">ABIC20_006568</name>
</gene>
<accession>A0ABV2NRV4</accession>
<proteinExistence type="predicted"/>